<evidence type="ECO:0000313" key="4">
    <source>
        <dbReference type="Proteomes" id="UP000233332"/>
    </source>
</evidence>
<evidence type="ECO:0000256" key="2">
    <source>
        <dbReference type="PIRNR" id="PIRNR006221"/>
    </source>
</evidence>
<reference evidence="3 4" key="1">
    <citation type="submission" date="2017-09" db="EMBL/GenBank/DDBJ databases">
        <title>Biodiversity and function of Thalassospira species in the particle-attached aromatic-hydrocarbon-degrading consortia from the surface seawater of the China South Sea.</title>
        <authorList>
            <person name="Dong C."/>
            <person name="Lai Q."/>
            <person name="Shao Z."/>
        </authorList>
    </citation>
    <scope>NUCLEOTIDE SEQUENCE [LARGE SCALE GENOMIC DNA]</scope>
    <source>
        <strain evidence="3 4">139Z-12</strain>
    </source>
</reference>
<evidence type="ECO:0000256" key="1">
    <source>
        <dbReference type="ARBA" id="ARBA00009460"/>
    </source>
</evidence>
<dbReference type="RefSeq" id="WP_101300985.1">
    <property type="nucleotide sequence ID" value="NZ_NXGX01000003.1"/>
</dbReference>
<dbReference type="Proteomes" id="UP000233332">
    <property type="component" value="Unassembled WGS sequence"/>
</dbReference>
<name>A0A2N3L759_9PROT</name>
<dbReference type="Gene3D" id="3.30.200.20">
    <property type="entry name" value="Phosphorylase Kinase, domain 1"/>
    <property type="match status" value="1"/>
</dbReference>
<dbReference type="Pfam" id="PF03881">
    <property type="entry name" value="Fructosamin_kin"/>
    <property type="match status" value="1"/>
</dbReference>
<dbReference type="PANTHER" id="PTHR12149:SF8">
    <property type="entry name" value="PROTEIN-RIBULOSAMINE 3-KINASE"/>
    <property type="match status" value="1"/>
</dbReference>
<gene>
    <name evidence="3" type="ORF">COO92_06970</name>
</gene>
<keyword evidence="2" id="KW-0808">Transferase</keyword>
<organism evidence="3 4">
    <name type="scientific">Thalassospira lohafexi</name>
    <dbReference type="NCBI Taxonomy" id="744227"/>
    <lineage>
        <taxon>Bacteria</taxon>
        <taxon>Pseudomonadati</taxon>
        <taxon>Pseudomonadota</taxon>
        <taxon>Alphaproteobacteria</taxon>
        <taxon>Rhodospirillales</taxon>
        <taxon>Thalassospiraceae</taxon>
        <taxon>Thalassospira</taxon>
    </lineage>
</organism>
<dbReference type="InterPro" id="IPR011009">
    <property type="entry name" value="Kinase-like_dom_sf"/>
</dbReference>
<keyword evidence="2 3" id="KW-0418">Kinase</keyword>
<protein>
    <submittedName>
        <fullName evidence="3">Fructosamine kinase</fullName>
    </submittedName>
</protein>
<dbReference type="EMBL" id="NXGX01000003">
    <property type="protein sequence ID" value="PKR58612.1"/>
    <property type="molecule type" value="Genomic_DNA"/>
</dbReference>
<dbReference type="AlphaFoldDB" id="A0A2N3L759"/>
<comment type="similarity">
    <text evidence="1 2">Belongs to the fructosamine kinase family.</text>
</comment>
<dbReference type="Gene3D" id="3.90.1200.10">
    <property type="match status" value="1"/>
</dbReference>
<comment type="caution">
    <text evidence="3">The sequence shown here is derived from an EMBL/GenBank/DDBJ whole genome shotgun (WGS) entry which is preliminary data.</text>
</comment>
<proteinExistence type="inferred from homology"/>
<dbReference type="InterPro" id="IPR016477">
    <property type="entry name" value="Fructo-/Ketosamine-3-kinase"/>
</dbReference>
<keyword evidence="4" id="KW-1185">Reference proteome</keyword>
<sequence>MTDPILSQRITDLTGAKIIARSHLSGGCVAKVMRVDLDNGQALVIKAGANANLDIEAAMLRYLTDHSPIRSPNVLYGDSGCLVMDFIANNGQMSGSVQRDLARQLATQHAVTADQYGLSFDTLIGGLHQPNTQSKSWVTFFGEHRLRYMATVAHQEGHLPTRLVNRIDKLIVKLGDLIADKPAASMLHGDLWGGNILCHDGKIAGLIDPAIYYGDREIELAFGTLFGDLTPEFFEQYSEVSKIEPGFFEERRDLYNLYPLLVHVRLFGGSYVDTVDQTLSRFGV</sequence>
<accession>A0A2N3L759</accession>
<dbReference type="SUPFAM" id="SSF56112">
    <property type="entry name" value="Protein kinase-like (PK-like)"/>
    <property type="match status" value="1"/>
</dbReference>
<dbReference type="PIRSF" id="PIRSF006221">
    <property type="entry name" value="Ketosamine-3-kinase"/>
    <property type="match status" value="1"/>
</dbReference>
<evidence type="ECO:0000313" key="3">
    <source>
        <dbReference type="EMBL" id="PKR58612.1"/>
    </source>
</evidence>
<dbReference type="PANTHER" id="PTHR12149">
    <property type="entry name" value="FRUCTOSAMINE 3 KINASE-RELATED PROTEIN"/>
    <property type="match status" value="1"/>
</dbReference>
<dbReference type="GO" id="GO:0016301">
    <property type="term" value="F:kinase activity"/>
    <property type="evidence" value="ECO:0007669"/>
    <property type="project" value="UniProtKB-UniRule"/>
</dbReference>